<dbReference type="EMBL" id="CM055095">
    <property type="protein sequence ID" value="KAJ7560718.1"/>
    <property type="molecule type" value="Genomic_DNA"/>
</dbReference>
<sequence>MELEESGRITIIVSSFYDKVLHVLPVAFQPFLSREIIHVCLFLDYHKKKGLLIIASLLRCRIIQLRLAFFGGDLTCKYHGSTIFVAKALVSPLFWIGHVKVLKQIL</sequence>
<accession>A0ACC2E2L4</accession>
<proteinExistence type="predicted"/>
<organism evidence="1 2">
    <name type="scientific">Diphasiastrum complanatum</name>
    <name type="common">Issler's clubmoss</name>
    <name type="synonym">Lycopodium complanatum</name>
    <dbReference type="NCBI Taxonomy" id="34168"/>
    <lineage>
        <taxon>Eukaryota</taxon>
        <taxon>Viridiplantae</taxon>
        <taxon>Streptophyta</taxon>
        <taxon>Embryophyta</taxon>
        <taxon>Tracheophyta</taxon>
        <taxon>Lycopodiopsida</taxon>
        <taxon>Lycopodiales</taxon>
        <taxon>Lycopodiaceae</taxon>
        <taxon>Lycopodioideae</taxon>
        <taxon>Diphasiastrum</taxon>
    </lineage>
</organism>
<protein>
    <submittedName>
        <fullName evidence="1">Uncharacterized protein</fullName>
    </submittedName>
</protein>
<evidence type="ECO:0000313" key="2">
    <source>
        <dbReference type="Proteomes" id="UP001162992"/>
    </source>
</evidence>
<keyword evidence="2" id="KW-1185">Reference proteome</keyword>
<reference evidence="2" key="1">
    <citation type="journal article" date="2024" name="Proc. Natl. Acad. Sci. U.S.A.">
        <title>Extraordinary preservation of gene collinearity over three hundred million years revealed in homosporous lycophytes.</title>
        <authorList>
            <person name="Li C."/>
            <person name="Wickell D."/>
            <person name="Kuo L.Y."/>
            <person name="Chen X."/>
            <person name="Nie B."/>
            <person name="Liao X."/>
            <person name="Peng D."/>
            <person name="Ji J."/>
            <person name="Jenkins J."/>
            <person name="Williams M."/>
            <person name="Shu S."/>
            <person name="Plott C."/>
            <person name="Barry K."/>
            <person name="Rajasekar S."/>
            <person name="Grimwood J."/>
            <person name="Han X."/>
            <person name="Sun S."/>
            <person name="Hou Z."/>
            <person name="He W."/>
            <person name="Dai G."/>
            <person name="Sun C."/>
            <person name="Schmutz J."/>
            <person name="Leebens-Mack J.H."/>
            <person name="Li F.W."/>
            <person name="Wang L."/>
        </authorList>
    </citation>
    <scope>NUCLEOTIDE SEQUENCE [LARGE SCALE GENOMIC DNA]</scope>
    <source>
        <strain evidence="2">cv. PW_Plant_1</strain>
    </source>
</reference>
<dbReference type="Proteomes" id="UP001162992">
    <property type="component" value="Chromosome 4"/>
</dbReference>
<comment type="caution">
    <text evidence="1">The sequence shown here is derived from an EMBL/GenBank/DDBJ whole genome shotgun (WGS) entry which is preliminary data.</text>
</comment>
<gene>
    <name evidence="1" type="ORF">O6H91_04G142000</name>
</gene>
<evidence type="ECO:0000313" key="1">
    <source>
        <dbReference type="EMBL" id="KAJ7560718.1"/>
    </source>
</evidence>
<name>A0ACC2E2L4_DIPCM</name>